<keyword evidence="2" id="KW-0413">Isomerase</keyword>
<sequence>MRPIGILGGMSWVSTAHYYATLNRMAADRLGGLHSAPLLLHSFDFAQIAARQEAGDWDGLGEMLAEAAQRLEGAGAGVMLIAANTMHLVAAPVAAAIAAPLVHIADATADAISAAGLRRPGLIGTAYTMEKRFYLDRLEAAGLSPVLPDAATRGEIHRIIFDELVRDDVREDSRRTYEAAAADLVAAGADCVILGCTEVGLLLNADNVPAPVFDTVEIHCRAAIEAASFETGETYV</sequence>
<dbReference type="PROSITE" id="PS00924">
    <property type="entry name" value="ASP_GLU_RACEMASE_2"/>
    <property type="match status" value="1"/>
</dbReference>
<evidence type="ECO:0000256" key="1">
    <source>
        <dbReference type="ARBA" id="ARBA00007847"/>
    </source>
</evidence>
<dbReference type="InterPro" id="IPR001920">
    <property type="entry name" value="Asp/Glu_race"/>
</dbReference>
<protein>
    <submittedName>
        <fullName evidence="3">Aspartate racemase</fullName>
    </submittedName>
</protein>
<dbReference type="STRING" id="591205.SAMN05421538_104134"/>
<evidence type="ECO:0000256" key="2">
    <source>
        <dbReference type="ARBA" id="ARBA00023235"/>
    </source>
</evidence>
<dbReference type="InterPro" id="IPR015942">
    <property type="entry name" value="Asp/Glu/hydantoin_racemase"/>
</dbReference>
<dbReference type="InterPro" id="IPR033134">
    <property type="entry name" value="Asp/Glu_racemase_AS_2"/>
</dbReference>
<comment type="similarity">
    <text evidence="1">Belongs to the aspartate/glutamate racemases family.</text>
</comment>
<dbReference type="OrthoDB" id="9803739at2"/>
<dbReference type="RefSeq" id="WP_090522833.1">
    <property type="nucleotide sequence ID" value="NZ_FNAH01000004.1"/>
</dbReference>
<evidence type="ECO:0000313" key="4">
    <source>
        <dbReference type="Proteomes" id="UP000199344"/>
    </source>
</evidence>
<dbReference type="Proteomes" id="UP000199344">
    <property type="component" value="Unassembled WGS sequence"/>
</dbReference>
<dbReference type="SUPFAM" id="SSF53681">
    <property type="entry name" value="Aspartate/glutamate racemase"/>
    <property type="match status" value="2"/>
</dbReference>
<dbReference type="Gene3D" id="3.40.50.1860">
    <property type="match status" value="2"/>
</dbReference>
<dbReference type="EMBL" id="FNAH01000004">
    <property type="protein sequence ID" value="SDE14017.1"/>
    <property type="molecule type" value="Genomic_DNA"/>
</dbReference>
<dbReference type="NCBIfam" id="TIGR00035">
    <property type="entry name" value="asp_race"/>
    <property type="match status" value="1"/>
</dbReference>
<proteinExistence type="inferred from homology"/>
<gene>
    <name evidence="3" type="ORF">SAMN05421538_104134</name>
</gene>
<dbReference type="InterPro" id="IPR004380">
    <property type="entry name" value="Asp_race"/>
</dbReference>
<organism evidence="3 4">
    <name type="scientific">Paracoccus isoporae</name>
    <dbReference type="NCBI Taxonomy" id="591205"/>
    <lineage>
        <taxon>Bacteria</taxon>
        <taxon>Pseudomonadati</taxon>
        <taxon>Pseudomonadota</taxon>
        <taxon>Alphaproteobacteria</taxon>
        <taxon>Rhodobacterales</taxon>
        <taxon>Paracoccaceae</taxon>
        <taxon>Paracoccus</taxon>
    </lineage>
</organism>
<dbReference type="GO" id="GO:0047661">
    <property type="term" value="F:amino-acid racemase activity"/>
    <property type="evidence" value="ECO:0007669"/>
    <property type="project" value="InterPro"/>
</dbReference>
<dbReference type="PANTHER" id="PTHR21198:SF7">
    <property type="entry name" value="ASPARTATE-GLUTAMATE RACEMASE FAMILY"/>
    <property type="match status" value="1"/>
</dbReference>
<name>A0A1G7AHS5_9RHOB</name>
<accession>A0A1G7AHS5</accession>
<dbReference type="AlphaFoldDB" id="A0A1G7AHS5"/>
<keyword evidence="4" id="KW-1185">Reference proteome</keyword>
<reference evidence="3 4" key="1">
    <citation type="submission" date="2016-10" db="EMBL/GenBank/DDBJ databases">
        <authorList>
            <person name="de Groot N.N."/>
        </authorList>
    </citation>
    <scope>NUCLEOTIDE SEQUENCE [LARGE SCALE GENOMIC DNA]</scope>
    <source>
        <strain evidence="3 4">DSM 22220</strain>
    </source>
</reference>
<evidence type="ECO:0000313" key="3">
    <source>
        <dbReference type="EMBL" id="SDE14017.1"/>
    </source>
</evidence>
<dbReference type="PANTHER" id="PTHR21198">
    <property type="entry name" value="GLUTAMATE RACEMASE"/>
    <property type="match status" value="1"/>
</dbReference>
<dbReference type="Pfam" id="PF01177">
    <property type="entry name" value="Asp_Glu_race"/>
    <property type="match status" value="1"/>
</dbReference>